<proteinExistence type="inferred from homology"/>
<dbReference type="AlphaFoldDB" id="A0A286TZS0"/>
<evidence type="ECO:0000256" key="8">
    <source>
        <dbReference type="SAM" id="Phobius"/>
    </source>
</evidence>
<evidence type="ECO:0000313" key="9">
    <source>
        <dbReference type="EMBL" id="GAX61358.1"/>
    </source>
</evidence>
<accession>A0A286TZS0</accession>
<dbReference type="GO" id="GO:0015105">
    <property type="term" value="F:arsenite transmembrane transporter activity"/>
    <property type="evidence" value="ECO:0007669"/>
    <property type="project" value="TreeGrafter"/>
</dbReference>
<keyword evidence="3" id="KW-0813">Transport</keyword>
<dbReference type="NCBIfam" id="NF033632">
    <property type="entry name" value="SLATT_4"/>
    <property type="match status" value="1"/>
</dbReference>
<dbReference type="EMBL" id="BAOS01000022">
    <property type="protein sequence ID" value="GAX61358.1"/>
    <property type="molecule type" value="Genomic_DNA"/>
</dbReference>
<feature type="transmembrane region" description="Helical" evidence="8">
    <location>
        <begin position="402"/>
        <end position="421"/>
    </location>
</feature>
<dbReference type="OrthoDB" id="9771457at2"/>
<evidence type="ECO:0000256" key="6">
    <source>
        <dbReference type="ARBA" id="ARBA00022989"/>
    </source>
</evidence>
<dbReference type="InterPro" id="IPR002657">
    <property type="entry name" value="BilAc:Na_symport/Acr3"/>
</dbReference>
<organism evidence="9 10">
    <name type="scientific">Candidatus Scalindua japonica</name>
    <dbReference type="NCBI Taxonomy" id="1284222"/>
    <lineage>
        <taxon>Bacteria</taxon>
        <taxon>Pseudomonadati</taxon>
        <taxon>Planctomycetota</taxon>
        <taxon>Candidatus Brocadiia</taxon>
        <taxon>Candidatus Brocadiales</taxon>
        <taxon>Candidatus Scalinduaceae</taxon>
        <taxon>Candidatus Scalindua</taxon>
    </lineage>
</organism>
<feature type="transmembrane region" description="Helical" evidence="8">
    <location>
        <begin position="467"/>
        <end position="489"/>
    </location>
</feature>
<dbReference type="InterPro" id="IPR004706">
    <property type="entry name" value="Arsenical-R_Acr3"/>
</dbReference>
<sequence>MDNLREKLKEEALRLREDLEYIYKTHCVAAERQKSINHSLGITSIIFSAIAGSLALGKLVRYFDVFAGISGFTAATLTVLLIFLKPMEKHERYLRLGKEYFALREDTRRFCEIELCTDKPESELKTELEILISKKRELDLISPLLAIRAFIKAKKKVELEKAKHGIRVKEAKGKKLSVFEKYLTFWVLVCIGAGICLGKMAPNVAVKLDSLSIYQVSIPIAVCLFFMMYPIMVKIDFAKVLSAAKTPKPVAITLIINWAIKPFTMFLIAWFFLGYVFKDFLPGTEILKNGQEVELWRSYIAGSILLGIAPCTAMVLMWSYLAKGNDGLTLVMVAINSLTMLVLYAPLGGFLLGVNAMPIPWQTILFSVAIYVALPLVTGYFTRKWVIKYKGLEWFNEKFLHWLTPVSIFALLATLVLLFSFKGEIIMKNPLTILWISIPLFIQTIFIFGLGYFVLSRFLKLSYHDAAPSAMIGASNHFEVAIATATMLFGLSSGAALATVVGVLIEVPVMLMLVSICKKTCFLFKECSLELPQCKTTQLIQSYESAEI</sequence>
<protein>
    <submittedName>
        <fullName evidence="9">Arsenical-resistance protein</fullName>
    </submittedName>
</protein>
<dbReference type="PANTHER" id="PTHR43057:SF1">
    <property type="entry name" value="ARSENICAL-RESISTANCE PROTEIN 3"/>
    <property type="match status" value="1"/>
</dbReference>
<name>A0A286TZS0_9BACT</name>
<dbReference type="NCBIfam" id="TIGR00832">
    <property type="entry name" value="acr3"/>
    <property type="match status" value="1"/>
</dbReference>
<evidence type="ECO:0000256" key="1">
    <source>
        <dbReference type="ARBA" id="ARBA00004651"/>
    </source>
</evidence>
<dbReference type="PANTHER" id="PTHR43057">
    <property type="entry name" value="ARSENITE EFFLUX TRANSPORTER"/>
    <property type="match status" value="1"/>
</dbReference>
<keyword evidence="4" id="KW-1003">Cell membrane</keyword>
<evidence type="ECO:0000313" key="10">
    <source>
        <dbReference type="Proteomes" id="UP000218542"/>
    </source>
</evidence>
<evidence type="ECO:0000256" key="7">
    <source>
        <dbReference type="ARBA" id="ARBA00023136"/>
    </source>
</evidence>
<evidence type="ECO:0000256" key="3">
    <source>
        <dbReference type="ARBA" id="ARBA00022448"/>
    </source>
</evidence>
<dbReference type="FunFam" id="1.20.1530.20:FF:000020">
    <property type="entry name" value="Arsenical-resistance membrane protein"/>
    <property type="match status" value="1"/>
</dbReference>
<keyword evidence="6 8" id="KW-1133">Transmembrane helix</keyword>
<feature type="transmembrane region" description="Helical" evidence="8">
    <location>
        <begin position="495"/>
        <end position="516"/>
    </location>
</feature>
<feature type="transmembrane region" description="Helical" evidence="8">
    <location>
        <begin position="433"/>
        <end position="455"/>
    </location>
</feature>
<gene>
    <name evidence="9" type="ORF">SCALIN_C22_0068</name>
</gene>
<feature type="transmembrane region" description="Helical" evidence="8">
    <location>
        <begin position="359"/>
        <end position="381"/>
    </location>
</feature>
<feature type="transmembrane region" description="Helical" evidence="8">
    <location>
        <begin position="296"/>
        <end position="321"/>
    </location>
</feature>
<comment type="similarity">
    <text evidence="2">Belongs to the arsenical resistance-3 (ACR3) (TC 2.A.59) family.</text>
</comment>
<evidence type="ECO:0000256" key="2">
    <source>
        <dbReference type="ARBA" id="ARBA00010110"/>
    </source>
</evidence>
<keyword evidence="10" id="KW-1185">Reference proteome</keyword>
<feature type="transmembrane region" description="Helical" evidence="8">
    <location>
        <begin position="182"/>
        <end position="201"/>
    </location>
</feature>
<dbReference type="Proteomes" id="UP000218542">
    <property type="component" value="Unassembled WGS sequence"/>
</dbReference>
<feature type="transmembrane region" description="Helical" evidence="8">
    <location>
        <begin position="328"/>
        <end position="347"/>
    </location>
</feature>
<feature type="transmembrane region" description="Helical" evidence="8">
    <location>
        <begin position="40"/>
        <end position="59"/>
    </location>
</feature>
<feature type="transmembrane region" description="Helical" evidence="8">
    <location>
        <begin position="254"/>
        <end position="276"/>
    </location>
</feature>
<evidence type="ECO:0000256" key="5">
    <source>
        <dbReference type="ARBA" id="ARBA00022692"/>
    </source>
</evidence>
<keyword evidence="7 8" id="KW-0472">Membrane</keyword>
<dbReference type="GO" id="GO:0015297">
    <property type="term" value="F:antiporter activity"/>
    <property type="evidence" value="ECO:0007669"/>
    <property type="project" value="InterPro"/>
</dbReference>
<keyword evidence="5 8" id="KW-0812">Transmembrane</keyword>
<feature type="transmembrane region" description="Helical" evidence="8">
    <location>
        <begin position="213"/>
        <end position="233"/>
    </location>
</feature>
<dbReference type="GO" id="GO:0015104">
    <property type="term" value="F:antimonite transmembrane transporter activity"/>
    <property type="evidence" value="ECO:0007669"/>
    <property type="project" value="TreeGrafter"/>
</dbReference>
<dbReference type="Pfam" id="PF01758">
    <property type="entry name" value="SBF"/>
    <property type="match status" value="1"/>
</dbReference>
<feature type="transmembrane region" description="Helical" evidence="8">
    <location>
        <begin position="65"/>
        <end position="84"/>
    </location>
</feature>
<comment type="subcellular location">
    <subcellularLocation>
        <location evidence="1">Cell membrane</location>
        <topology evidence="1">Multi-pass membrane protein</topology>
    </subcellularLocation>
</comment>
<dbReference type="Gene3D" id="1.20.1530.20">
    <property type="match status" value="1"/>
</dbReference>
<reference evidence="10" key="1">
    <citation type="journal article" date="2017" name="Environ. Microbiol. Rep.">
        <title>Genetic Diversity of Marine Anaerobic Ammonium-Oxidizing Bacteria as Revealed by Genomic and Proteomic Analyses of 'Candidatus Scalindua japonica'.</title>
        <authorList>
            <person name="Oshiki M."/>
            <person name="Mizuto K."/>
            <person name="Kimura Z."/>
            <person name="Kindaichi T."/>
            <person name="Satoh H."/>
            <person name="Okabe S."/>
        </authorList>
    </citation>
    <scope>NUCLEOTIDE SEQUENCE [LARGE SCALE GENOMIC DNA]</scope>
    <source>
        <strain evidence="10">husup-a2</strain>
    </source>
</reference>
<dbReference type="InterPro" id="IPR038770">
    <property type="entry name" value="Na+/solute_symporter_sf"/>
</dbReference>
<comment type="caution">
    <text evidence="9">The sequence shown here is derived from an EMBL/GenBank/DDBJ whole genome shotgun (WGS) entry which is preliminary data.</text>
</comment>
<evidence type="ECO:0000256" key="4">
    <source>
        <dbReference type="ARBA" id="ARBA00022475"/>
    </source>
</evidence>
<dbReference type="GO" id="GO:0005886">
    <property type="term" value="C:plasma membrane"/>
    <property type="evidence" value="ECO:0007669"/>
    <property type="project" value="UniProtKB-SubCell"/>
</dbReference>